<reference evidence="2 3" key="1">
    <citation type="submission" date="2013-11" db="EMBL/GenBank/DDBJ databases">
        <title>Genome sequencing of Stegodyphus mimosarum.</title>
        <authorList>
            <person name="Bechsgaard J."/>
        </authorList>
    </citation>
    <scope>NUCLEOTIDE SEQUENCE [LARGE SCALE GENOMIC DNA]</scope>
</reference>
<dbReference type="GO" id="GO:0000226">
    <property type="term" value="P:microtubule cytoskeleton organization"/>
    <property type="evidence" value="ECO:0007669"/>
    <property type="project" value="TreeGrafter"/>
</dbReference>
<organism evidence="2 3">
    <name type="scientific">Stegodyphus mimosarum</name>
    <name type="common">African social velvet spider</name>
    <dbReference type="NCBI Taxonomy" id="407821"/>
    <lineage>
        <taxon>Eukaryota</taxon>
        <taxon>Metazoa</taxon>
        <taxon>Ecdysozoa</taxon>
        <taxon>Arthropoda</taxon>
        <taxon>Chelicerata</taxon>
        <taxon>Arachnida</taxon>
        <taxon>Araneae</taxon>
        <taxon>Araneomorphae</taxon>
        <taxon>Entelegynae</taxon>
        <taxon>Eresoidea</taxon>
        <taxon>Eresidae</taxon>
        <taxon>Stegodyphus</taxon>
    </lineage>
</organism>
<evidence type="ECO:0000313" key="3">
    <source>
        <dbReference type="Proteomes" id="UP000054359"/>
    </source>
</evidence>
<gene>
    <name evidence="2" type="ORF">X975_18999</name>
</gene>
<dbReference type="Proteomes" id="UP000054359">
    <property type="component" value="Unassembled WGS sequence"/>
</dbReference>
<dbReference type="PANTHER" id="PTHR14917">
    <property type="entry name" value="SPERMATOGENESIS-ASSOCIATED PROTEIN 7"/>
    <property type="match status" value="1"/>
</dbReference>
<dbReference type="PANTHER" id="PTHR14917:SF4">
    <property type="entry name" value="SPERMATOGENESIS-ASSOCIATED 7"/>
    <property type="match status" value="1"/>
</dbReference>
<dbReference type="InterPro" id="IPR029357">
    <property type="entry name" value="SPATA7"/>
</dbReference>
<evidence type="ECO:0000256" key="1">
    <source>
        <dbReference type="SAM" id="MobiDB-lite"/>
    </source>
</evidence>
<protein>
    <recommendedName>
        <fullName evidence="4">Spermatogenesis-associated protein 7</fullName>
    </recommendedName>
</protein>
<feature type="non-terminal residue" evidence="2">
    <location>
        <position position="266"/>
    </location>
</feature>
<evidence type="ECO:0008006" key="4">
    <source>
        <dbReference type="Google" id="ProtNLM"/>
    </source>
</evidence>
<feature type="region of interest" description="Disordered" evidence="1">
    <location>
        <begin position="1"/>
        <end position="67"/>
    </location>
</feature>
<keyword evidence="3" id="KW-1185">Reference proteome</keyword>
<dbReference type="GO" id="GO:0005930">
    <property type="term" value="C:axoneme"/>
    <property type="evidence" value="ECO:0007669"/>
    <property type="project" value="TreeGrafter"/>
</dbReference>
<name>A0A087TFB5_STEMI</name>
<evidence type="ECO:0000313" key="2">
    <source>
        <dbReference type="EMBL" id="KFM63804.1"/>
    </source>
</evidence>
<accession>A0A087TFB5</accession>
<dbReference type="GO" id="GO:0036064">
    <property type="term" value="C:ciliary basal body"/>
    <property type="evidence" value="ECO:0007669"/>
    <property type="project" value="TreeGrafter"/>
</dbReference>
<dbReference type="AlphaFoldDB" id="A0A087TFB5"/>
<sequence length="266" mass="31162">MQWHKEHFIQPKKPFSPRILADPVSKSKVKEMRCYNPPFRRRRRQASSRSSDTFESYDEETDDGKDEALINVGNSSEEETQIKKSANEYISYPNSPFNPELHNYKEKYQNFMHDAQLLNRNEEDKYLSFLSKVTEDILRSGIYSDKAIQQAFEFHMQFFEDSVDKDKLQSLLEQVLEGLKVSNDDSEEFLHRTPLFSLSRPNTPPEKESHDIVMNGNEHLRTEIDILTQKIDDCNRNIHSRDQSEVSSRDDHALLDNISNLKLTDS</sequence>
<dbReference type="STRING" id="407821.A0A087TFB5"/>
<dbReference type="EMBL" id="KK114965">
    <property type="protein sequence ID" value="KFM63804.1"/>
    <property type="molecule type" value="Genomic_DNA"/>
</dbReference>
<dbReference type="Pfam" id="PF15244">
    <property type="entry name" value="HSD3"/>
    <property type="match status" value="1"/>
</dbReference>
<dbReference type="OrthoDB" id="6425529at2759"/>
<proteinExistence type="predicted"/>
<feature type="compositionally biased region" description="Acidic residues" evidence="1">
    <location>
        <begin position="55"/>
        <end position="65"/>
    </location>
</feature>